<proteinExistence type="predicted"/>
<protein>
    <submittedName>
        <fullName evidence="4">Glycosyltransferase family 4 protein</fullName>
    </submittedName>
</protein>
<dbReference type="GO" id="GO:0009103">
    <property type="term" value="P:lipopolysaccharide biosynthetic process"/>
    <property type="evidence" value="ECO:0007669"/>
    <property type="project" value="TreeGrafter"/>
</dbReference>
<gene>
    <name evidence="4" type="ORF">ISALK_10270</name>
</gene>
<evidence type="ECO:0000313" key="5">
    <source>
        <dbReference type="Proteomes" id="UP000449710"/>
    </source>
</evidence>
<dbReference type="EMBL" id="SUMG01000013">
    <property type="protein sequence ID" value="NBG88885.1"/>
    <property type="molecule type" value="Genomic_DNA"/>
</dbReference>
<dbReference type="GO" id="GO:0016757">
    <property type="term" value="F:glycosyltransferase activity"/>
    <property type="evidence" value="ECO:0007669"/>
    <property type="project" value="InterPro"/>
</dbReference>
<sequence length="386" mass="44958">MRRMKLLHICSYYIGNRLYKNMVKELAKKGLKQEVFVPVRKKELHGVNALDQNRYPSVNYYFPHMIKKHHRYFYFQKIRKQQRVLEEQVLKKESVDLIHAHTIFSDGGTAYRIHKKHDIPYVVSVRGTDINRFYKKALHLRPFMYKILQEAKAVVFISHAYQNYLLSMLPPKVAEGLKEKALVIPNGIEGHWLEEGPPEASLEEENGEKELHHPTWLFIGVLNENKNVGSILKALAAFTLRGENMNLKIIGSGPLEEDLKKQVKSLNLEDRVTFYGYVTDPEKIRRIMATSDLFIMASHRETFGLVYVEALSQGLPILYSKDRGFDGFYHEGEVGYSVDPEDPKTIEAGVEKILDNYHRLRRNGKEQAKDFNWQTIAQKMMEIYES</sequence>
<feature type="domain" description="Glycosyl transferase family 1" evidence="2">
    <location>
        <begin position="211"/>
        <end position="369"/>
    </location>
</feature>
<name>A0AA43XL81_9CLOT</name>
<dbReference type="AlphaFoldDB" id="A0AA43XL81"/>
<evidence type="ECO:0000256" key="1">
    <source>
        <dbReference type="ARBA" id="ARBA00022679"/>
    </source>
</evidence>
<evidence type="ECO:0000259" key="3">
    <source>
        <dbReference type="Pfam" id="PF13439"/>
    </source>
</evidence>
<reference evidence="4 5" key="1">
    <citation type="submission" date="2019-04" db="EMBL/GenBank/DDBJ databases">
        <title>Isachenkonia alkalipeptolytica gen. nov. sp. nov. a new anaerobic, alkiliphilic organothrophic bacterium capable to reduce synthesized ferrihydrite isolated from a soda lake.</title>
        <authorList>
            <person name="Toshchakov S.V."/>
            <person name="Zavarzina D.G."/>
            <person name="Zhilina T.N."/>
            <person name="Kostrikina N.A."/>
            <person name="Kublanov I.V."/>
        </authorList>
    </citation>
    <scope>NUCLEOTIDE SEQUENCE [LARGE SCALE GENOMIC DNA]</scope>
    <source>
        <strain evidence="4 5">Z-1701</strain>
    </source>
</reference>
<dbReference type="InterPro" id="IPR028098">
    <property type="entry name" value="Glyco_trans_4-like_N"/>
</dbReference>
<evidence type="ECO:0000259" key="2">
    <source>
        <dbReference type="Pfam" id="PF00534"/>
    </source>
</evidence>
<dbReference type="Pfam" id="PF00534">
    <property type="entry name" value="Glycos_transf_1"/>
    <property type="match status" value="1"/>
</dbReference>
<accession>A0AA43XL81</accession>
<comment type="caution">
    <text evidence="4">The sequence shown here is derived from an EMBL/GenBank/DDBJ whole genome shotgun (WGS) entry which is preliminary data.</text>
</comment>
<feature type="domain" description="Glycosyltransferase subfamily 4-like N-terminal" evidence="3">
    <location>
        <begin position="17"/>
        <end position="188"/>
    </location>
</feature>
<dbReference type="InterPro" id="IPR001296">
    <property type="entry name" value="Glyco_trans_1"/>
</dbReference>
<dbReference type="Pfam" id="PF13439">
    <property type="entry name" value="Glyco_transf_4"/>
    <property type="match status" value="1"/>
</dbReference>
<dbReference type="Gene3D" id="3.40.50.2000">
    <property type="entry name" value="Glycogen Phosphorylase B"/>
    <property type="match status" value="2"/>
</dbReference>
<keyword evidence="5" id="KW-1185">Reference proteome</keyword>
<evidence type="ECO:0000313" key="4">
    <source>
        <dbReference type="EMBL" id="NBG88885.1"/>
    </source>
</evidence>
<dbReference type="PANTHER" id="PTHR46401:SF2">
    <property type="entry name" value="GLYCOSYLTRANSFERASE WBBK-RELATED"/>
    <property type="match status" value="1"/>
</dbReference>
<dbReference type="Proteomes" id="UP000449710">
    <property type="component" value="Unassembled WGS sequence"/>
</dbReference>
<dbReference type="SUPFAM" id="SSF53756">
    <property type="entry name" value="UDP-Glycosyltransferase/glycogen phosphorylase"/>
    <property type="match status" value="1"/>
</dbReference>
<organism evidence="4 5">
    <name type="scientific">Isachenkonia alkalipeptolytica</name>
    <dbReference type="NCBI Taxonomy" id="2565777"/>
    <lineage>
        <taxon>Bacteria</taxon>
        <taxon>Bacillati</taxon>
        <taxon>Bacillota</taxon>
        <taxon>Clostridia</taxon>
        <taxon>Eubacteriales</taxon>
        <taxon>Clostridiaceae</taxon>
        <taxon>Isachenkonia</taxon>
    </lineage>
</organism>
<dbReference type="PANTHER" id="PTHR46401">
    <property type="entry name" value="GLYCOSYLTRANSFERASE WBBK-RELATED"/>
    <property type="match status" value="1"/>
</dbReference>
<keyword evidence="1" id="KW-0808">Transferase</keyword>